<dbReference type="SUPFAM" id="SSF103506">
    <property type="entry name" value="Mitochondrial carrier"/>
    <property type="match status" value="1"/>
</dbReference>
<feature type="repeat" description="Solcar" evidence="9">
    <location>
        <begin position="172"/>
        <end position="269"/>
    </location>
</feature>
<dbReference type="AlphaFoldDB" id="A0A484AV38"/>
<feature type="transmembrane region" description="Helical" evidence="10">
    <location>
        <begin position="274"/>
        <end position="301"/>
    </location>
</feature>
<keyword evidence="7" id="KW-0496">Mitochondrion</keyword>
<dbReference type="PANTHER" id="PTHR10780">
    <property type="entry name" value="MITOCHONDRIAL CARRIER HOMOLOG"/>
    <property type="match status" value="1"/>
</dbReference>
<dbReference type="STRING" id="7232.A0A484AV38"/>
<comment type="similarity">
    <text evidence="2">Belongs to the mitochondrial carrier (TC 2.A.29) family.</text>
</comment>
<keyword evidence="3 9" id="KW-0812">Transmembrane</keyword>
<keyword evidence="5" id="KW-1000">Mitochondrion outer membrane</keyword>
<feature type="transmembrane region" description="Helical" evidence="10">
    <location>
        <begin position="244"/>
        <end position="262"/>
    </location>
</feature>
<evidence type="ECO:0008006" key="13">
    <source>
        <dbReference type="Google" id="ProtNLM"/>
    </source>
</evidence>
<feature type="transmembrane region" description="Helical" evidence="10">
    <location>
        <begin position="138"/>
        <end position="161"/>
    </location>
</feature>
<evidence type="ECO:0000313" key="12">
    <source>
        <dbReference type="Proteomes" id="UP000295192"/>
    </source>
</evidence>
<dbReference type="EMBL" id="LSRL02000763">
    <property type="protein sequence ID" value="TDG39902.1"/>
    <property type="molecule type" value="Genomic_DNA"/>
</dbReference>
<accession>A0A484AV38</accession>
<dbReference type="Gene3D" id="1.50.40.10">
    <property type="entry name" value="Mitochondrial carrier domain"/>
    <property type="match status" value="1"/>
</dbReference>
<evidence type="ECO:0000256" key="5">
    <source>
        <dbReference type="ARBA" id="ARBA00022787"/>
    </source>
</evidence>
<keyword evidence="4" id="KW-0677">Repeat</keyword>
<organism evidence="11 12">
    <name type="scientific">Drosophila navojoa</name>
    <name type="common">Fruit fly</name>
    <dbReference type="NCBI Taxonomy" id="7232"/>
    <lineage>
        <taxon>Eukaryota</taxon>
        <taxon>Metazoa</taxon>
        <taxon>Ecdysozoa</taxon>
        <taxon>Arthropoda</taxon>
        <taxon>Hexapoda</taxon>
        <taxon>Insecta</taxon>
        <taxon>Pterygota</taxon>
        <taxon>Neoptera</taxon>
        <taxon>Endopterygota</taxon>
        <taxon>Diptera</taxon>
        <taxon>Brachycera</taxon>
        <taxon>Muscomorpha</taxon>
        <taxon>Ephydroidea</taxon>
        <taxon>Drosophilidae</taxon>
        <taxon>Drosophila</taxon>
    </lineage>
</organism>
<evidence type="ECO:0000256" key="7">
    <source>
        <dbReference type="ARBA" id="ARBA00023128"/>
    </source>
</evidence>
<keyword evidence="8 9" id="KW-0472">Membrane</keyword>
<comment type="subcellular location">
    <subcellularLocation>
        <location evidence="1">Mitochondrion outer membrane</location>
        <topology evidence="1">Multi-pass membrane protein</topology>
    </subcellularLocation>
</comment>
<evidence type="ECO:0000313" key="11">
    <source>
        <dbReference type="EMBL" id="TDG39902.1"/>
    </source>
</evidence>
<evidence type="ECO:0000256" key="2">
    <source>
        <dbReference type="ARBA" id="ARBA00006375"/>
    </source>
</evidence>
<evidence type="ECO:0000256" key="6">
    <source>
        <dbReference type="ARBA" id="ARBA00022989"/>
    </source>
</evidence>
<dbReference type="PROSITE" id="PS50920">
    <property type="entry name" value="SOLCAR"/>
    <property type="match status" value="1"/>
</dbReference>
<evidence type="ECO:0000256" key="4">
    <source>
        <dbReference type="ARBA" id="ARBA00022737"/>
    </source>
</evidence>
<feature type="transmembrane region" description="Helical" evidence="10">
    <location>
        <begin position="182"/>
        <end position="199"/>
    </location>
</feature>
<keyword evidence="6 10" id="KW-1133">Transmembrane helix</keyword>
<dbReference type="InterPro" id="IPR018108">
    <property type="entry name" value="MCP_transmembrane"/>
</dbReference>
<sequence>MQKYCKTGDKTMAMDDCDIDVFGPRIEGGAALLANRELAVALRADGDEAEEENRALDCVETVRAKPNEFWRFMLRMSLGAVMHPYEYAKILMQLGFEPMPAVISTNWLGRTTLFLPSANHYLRYIRQIDGVPGLYRGLIARVMGSTVYAAFSGSLVNLLGWRHLETQTHPFRNYLCNMLRDALILTTGLAISHPFYVISVRQMAQFVGREVIYSSLKGSVEEILQQAGPLGLYVGFVPRLLSDLGVLFCTSTLSALCARFGLFNSRRREYNSVLIQFGAVMLFYPLQVVGACMACSGSAVAAGAPPYMPVYGQWVDCLSDLVVRGDHYRGAFMFRRVLSKVQVQRSRDPFTVSRLM</sequence>
<dbReference type="Proteomes" id="UP000295192">
    <property type="component" value="Unassembled WGS sequence"/>
</dbReference>
<name>A0A484AV38_DRONA</name>
<keyword evidence="12" id="KW-1185">Reference proteome</keyword>
<comment type="caution">
    <text evidence="11">The sequence shown here is derived from an EMBL/GenBank/DDBJ whole genome shotgun (WGS) entry which is preliminary data.</text>
</comment>
<evidence type="ECO:0000256" key="3">
    <source>
        <dbReference type="ARBA" id="ARBA00022692"/>
    </source>
</evidence>
<evidence type="ECO:0000256" key="8">
    <source>
        <dbReference type="ARBA" id="ARBA00023136"/>
    </source>
</evidence>
<evidence type="ECO:0000256" key="9">
    <source>
        <dbReference type="PROSITE-ProRule" id="PRU00282"/>
    </source>
</evidence>
<dbReference type="PANTHER" id="PTHR10780:SF18">
    <property type="entry name" value="LD43650P"/>
    <property type="match status" value="1"/>
</dbReference>
<dbReference type="GO" id="GO:0005741">
    <property type="term" value="C:mitochondrial outer membrane"/>
    <property type="evidence" value="ECO:0007669"/>
    <property type="project" value="UniProtKB-SubCell"/>
</dbReference>
<dbReference type="InterPro" id="IPR023395">
    <property type="entry name" value="MCP_dom_sf"/>
</dbReference>
<dbReference type="OrthoDB" id="10253709at2759"/>
<dbReference type="OMA" id="MPLYNHW"/>
<protein>
    <recommendedName>
        <fullName evidence="13">Mitochondrial carrier homolog 2</fullName>
    </recommendedName>
</protein>
<evidence type="ECO:0000256" key="10">
    <source>
        <dbReference type="SAM" id="Phobius"/>
    </source>
</evidence>
<reference evidence="11 12" key="1">
    <citation type="journal article" date="2019" name="J. Hered.">
        <title>An Improved Genome Assembly for Drosophila navojoa, the Basal Species in the mojavensis Cluster.</title>
        <authorList>
            <person name="Vanderlinde T."/>
            <person name="Dupim E.G."/>
            <person name="Nazario-Yepiz N.O."/>
            <person name="Carvalho A.B."/>
        </authorList>
    </citation>
    <scope>NUCLEOTIDE SEQUENCE [LARGE SCALE GENOMIC DNA]</scope>
    <source>
        <strain evidence="11">Navoj_Jal97</strain>
        <tissue evidence="11">Whole organism</tissue>
    </source>
</reference>
<proteinExistence type="inferred from homology"/>
<evidence type="ECO:0000256" key="1">
    <source>
        <dbReference type="ARBA" id="ARBA00004374"/>
    </source>
</evidence>
<gene>
    <name evidence="11" type="ORF">AWZ03_013674</name>
</gene>